<dbReference type="GeneID" id="6240558"/>
<feature type="transmembrane region" description="Helical" evidence="1">
    <location>
        <begin position="21"/>
        <end position="44"/>
    </location>
</feature>
<accession>A0A654F0F0</accession>
<reference evidence="4 5" key="1">
    <citation type="submission" date="2019-11" db="EMBL/GenBank/DDBJ databases">
        <authorList>
            <person name="Jiao W.-B."/>
            <person name="Schneeberger K."/>
        </authorList>
    </citation>
    <scope>NUCLEOTIDE SEQUENCE [LARGE SCALE GENOMIC DNA]</scope>
    <source>
        <strain evidence="5">cv. An-1</strain>
        <strain evidence="6">cv. C24</strain>
    </source>
</reference>
<dbReference type="AlphaFoldDB" id="A0A654F0F0"/>
<dbReference type="Proteomes" id="UP000434276">
    <property type="component" value="Unassembled WGS sequence"/>
</dbReference>
<evidence type="ECO:0000313" key="6">
    <source>
        <dbReference type="Proteomes" id="UP000434276"/>
    </source>
</evidence>
<evidence type="ECO:0000313" key="2">
    <source>
        <dbReference type="Araport" id="AT2G39865"/>
    </source>
</evidence>
<evidence type="ECO:0000256" key="1">
    <source>
        <dbReference type="SAM" id="Phobius"/>
    </source>
</evidence>
<protein>
    <submittedName>
        <fullName evidence="4">Uncharacterized protein</fullName>
    </submittedName>
</protein>
<dbReference type="Araport" id="AT2G39865"/>
<organism evidence="4 5">
    <name type="scientific">Arabidopsis thaliana</name>
    <name type="common">Mouse-ear cress</name>
    <dbReference type="NCBI Taxonomy" id="3702"/>
    <lineage>
        <taxon>Eukaryota</taxon>
        <taxon>Viridiplantae</taxon>
        <taxon>Streptophyta</taxon>
        <taxon>Embryophyta</taxon>
        <taxon>Tracheophyta</taxon>
        <taxon>Spermatophyta</taxon>
        <taxon>Magnoliopsida</taxon>
        <taxon>eudicotyledons</taxon>
        <taxon>Gunneridae</taxon>
        <taxon>Pentapetalae</taxon>
        <taxon>rosids</taxon>
        <taxon>malvids</taxon>
        <taxon>Brassicales</taxon>
        <taxon>Brassicaceae</taxon>
        <taxon>Camelineae</taxon>
        <taxon>Arabidopsis</taxon>
    </lineage>
</organism>
<keyword evidence="1" id="KW-0812">Transmembrane</keyword>
<evidence type="ECO:0000313" key="5">
    <source>
        <dbReference type="Proteomes" id="UP000426265"/>
    </source>
</evidence>
<dbReference type="KEGG" id="ath:AT2G39865"/>
<gene>
    <name evidence="2" type="ordered locus">At2g39865</name>
    <name evidence="4" type="ORF">AN1_LOCUS10458</name>
    <name evidence="3" type="ORF">C24_LOCUS10302</name>
</gene>
<dbReference type="EMBL" id="CACRSJ010000105">
    <property type="protein sequence ID" value="VYS55003.1"/>
    <property type="molecule type" value="Genomic_DNA"/>
</dbReference>
<dbReference type="EMBL" id="CACSHJ010000088">
    <property type="protein sequence ID" value="CAA0375785.1"/>
    <property type="molecule type" value="Genomic_DNA"/>
</dbReference>
<evidence type="ECO:0000313" key="4">
    <source>
        <dbReference type="EMBL" id="VYS55003.1"/>
    </source>
</evidence>
<evidence type="ECO:0000313" key="3">
    <source>
        <dbReference type="EMBL" id="CAA0375785.1"/>
    </source>
</evidence>
<sequence length="48" mass="5262">MRVYGSDRHARGRESGEVRQVKVGLGLCLPANAFTEAVFLSAFIPQNI</sequence>
<name>A0A654F0F0_ARATH</name>
<keyword evidence="1" id="KW-1133">Transmembrane helix</keyword>
<dbReference type="Proteomes" id="UP000426265">
    <property type="component" value="Unassembled WGS sequence"/>
</dbReference>
<dbReference type="ExpressionAtlas" id="A0A654F0F0">
    <property type="expression patterns" value="baseline"/>
</dbReference>
<dbReference type="RefSeq" id="NP_001118481.1">
    <property type="nucleotide sequence ID" value="NM_001125009.1"/>
</dbReference>
<proteinExistence type="predicted"/>
<keyword evidence="1" id="KW-0472">Membrane</keyword>
<dbReference type="OrthoDB" id="1028467at2759"/>